<keyword evidence="10 12" id="KW-0472">Membrane</keyword>
<reference evidence="13" key="1">
    <citation type="submission" date="2021-01" db="EMBL/GenBank/DDBJ databases">
        <authorList>
            <person name="Corre E."/>
            <person name="Pelletier E."/>
            <person name="Niang G."/>
            <person name="Scheremetjew M."/>
            <person name="Finn R."/>
            <person name="Kale V."/>
            <person name="Holt S."/>
            <person name="Cochrane G."/>
            <person name="Meng A."/>
            <person name="Brown T."/>
            <person name="Cohen L."/>
        </authorList>
    </citation>
    <scope>NUCLEOTIDE SEQUENCE</scope>
    <source>
        <strain evidence="13">CCMP2222</strain>
    </source>
</reference>
<comment type="subcellular location">
    <subcellularLocation>
        <location evidence="1">Endoplasmic reticulum membrane</location>
        <topology evidence="1">Single-pass membrane protein</topology>
    </subcellularLocation>
</comment>
<evidence type="ECO:0008006" key="14">
    <source>
        <dbReference type="Google" id="ProtNLM"/>
    </source>
</evidence>
<evidence type="ECO:0000256" key="9">
    <source>
        <dbReference type="ARBA" id="ARBA00022989"/>
    </source>
</evidence>
<evidence type="ECO:0000256" key="3">
    <source>
        <dbReference type="ARBA" id="ARBA00022574"/>
    </source>
</evidence>
<dbReference type="GO" id="GO:0003400">
    <property type="term" value="P:regulation of COPII vesicle coating"/>
    <property type="evidence" value="ECO:0007669"/>
    <property type="project" value="TreeGrafter"/>
</dbReference>
<keyword evidence="5" id="KW-0677">Repeat</keyword>
<dbReference type="SMART" id="SM00320">
    <property type="entry name" value="WD40"/>
    <property type="match status" value="3"/>
</dbReference>
<evidence type="ECO:0000256" key="8">
    <source>
        <dbReference type="ARBA" id="ARBA00022927"/>
    </source>
</evidence>
<protein>
    <recommendedName>
        <fullName evidence="14">Anaphase-promoting complex subunit 4 WD40 domain-containing protein</fullName>
    </recommendedName>
</protein>
<dbReference type="InterPro" id="IPR045260">
    <property type="entry name" value="Sec12-like"/>
</dbReference>
<evidence type="ECO:0000256" key="11">
    <source>
        <dbReference type="PROSITE-ProRule" id="PRU00221"/>
    </source>
</evidence>
<keyword evidence="7" id="KW-0931">ER-Golgi transport</keyword>
<dbReference type="GO" id="GO:0005789">
    <property type="term" value="C:endoplasmic reticulum membrane"/>
    <property type="evidence" value="ECO:0007669"/>
    <property type="project" value="UniProtKB-SubCell"/>
</dbReference>
<dbReference type="EMBL" id="HBGQ01007777">
    <property type="protein sequence ID" value="CAD9368610.1"/>
    <property type="molecule type" value="Transcribed_RNA"/>
</dbReference>
<dbReference type="InterPro" id="IPR011047">
    <property type="entry name" value="Quinoprotein_ADH-like_sf"/>
</dbReference>
<proteinExistence type="predicted"/>
<dbReference type="Pfam" id="PF00400">
    <property type="entry name" value="WD40"/>
    <property type="match status" value="2"/>
</dbReference>
<evidence type="ECO:0000256" key="12">
    <source>
        <dbReference type="SAM" id="Phobius"/>
    </source>
</evidence>
<name>A0A7S2F1Z5_9DINO</name>
<evidence type="ECO:0000256" key="1">
    <source>
        <dbReference type="ARBA" id="ARBA00004389"/>
    </source>
</evidence>
<dbReference type="GO" id="GO:0005085">
    <property type="term" value="F:guanyl-nucleotide exchange factor activity"/>
    <property type="evidence" value="ECO:0007669"/>
    <property type="project" value="InterPro"/>
</dbReference>
<keyword evidence="8" id="KW-0653">Protein transport</keyword>
<feature type="repeat" description="WD" evidence="11">
    <location>
        <begin position="118"/>
        <end position="159"/>
    </location>
</feature>
<sequence>MGELLKGRDGTKMHNPPKAVPILGLASDGHHTFLTGGGGGSTASKEVPNQVQVHSLDEATGKVVTTGTLNTEKSVVVYLAHVPSNGFWLAGLGARCKVLEIAEDGCSLKEICEWTCEQKGRAPEVNVARASSSGELVATGGTDGCVRIWRFAKARETPTLHKACLEQKNEVLDVDFSPDGNLLVSCERGGPCRLWDTSSGEERSQLKYERSGKPLSLKSARFIVHPEQGTPMLVVAGNVGPRDPSYIGLFSTDGSKLGEVQVDKLPITALGLDARGQLAAVTLASGGAKVYSLPTLRLLKGVKGVHELPAPGVAILGETVLSAGGDRTINLLSFSRSGGGGACATFLYMCILIAVLFVLVYLTLRIGLKGAALQQGSKGEL</sequence>
<evidence type="ECO:0000256" key="2">
    <source>
        <dbReference type="ARBA" id="ARBA00022448"/>
    </source>
</evidence>
<evidence type="ECO:0000256" key="6">
    <source>
        <dbReference type="ARBA" id="ARBA00022824"/>
    </source>
</evidence>
<dbReference type="PANTHER" id="PTHR23284">
    <property type="entry name" value="PROLACTIN REGULATORY ELEMENT BINDING PROTEIN"/>
    <property type="match status" value="1"/>
</dbReference>
<dbReference type="InterPro" id="IPR001680">
    <property type="entry name" value="WD40_rpt"/>
</dbReference>
<keyword evidence="4 12" id="KW-0812">Transmembrane</keyword>
<dbReference type="PANTHER" id="PTHR23284:SF0">
    <property type="entry name" value="PROLACTIN REGULATORY ELEMENT-BINDING PROTEIN"/>
    <property type="match status" value="1"/>
</dbReference>
<keyword evidence="3 11" id="KW-0853">WD repeat</keyword>
<evidence type="ECO:0000256" key="4">
    <source>
        <dbReference type="ARBA" id="ARBA00022692"/>
    </source>
</evidence>
<organism evidence="13">
    <name type="scientific">Alexandrium andersonii</name>
    <dbReference type="NCBI Taxonomy" id="327968"/>
    <lineage>
        <taxon>Eukaryota</taxon>
        <taxon>Sar</taxon>
        <taxon>Alveolata</taxon>
        <taxon>Dinophyceae</taxon>
        <taxon>Gonyaulacales</taxon>
        <taxon>Pyrocystaceae</taxon>
        <taxon>Alexandrium</taxon>
    </lineage>
</organism>
<keyword evidence="6" id="KW-0256">Endoplasmic reticulum</keyword>
<feature type="repeat" description="WD" evidence="11">
    <location>
        <begin position="164"/>
        <end position="205"/>
    </location>
</feature>
<dbReference type="SUPFAM" id="SSF50998">
    <property type="entry name" value="Quinoprotein alcohol dehydrogenase-like"/>
    <property type="match status" value="1"/>
</dbReference>
<gene>
    <name evidence="13" type="ORF">AAND1436_LOCUS3854</name>
</gene>
<accession>A0A7S2F1Z5</accession>
<dbReference type="GO" id="GO:0006888">
    <property type="term" value="P:endoplasmic reticulum to Golgi vesicle-mediated transport"/>
    <property type="evidence" value="ECO:0007669"/>
    <property type="project" value="TreeGrafter"/>
</dbReference>
<feature type="transmembrane region" description="Helical" evidence="12">
    <location>
        <begin position="346"/>
        <end position="364"/>
    </location>
</feature>
<dbReference type="PROSITE" id="PS50082">
    <property type="entry name" value="WD_REPEATS_2"/>
    <property type="match status" value="2"/>
</dbReference>
<evidence type="ECO:0000256" key="7">
    <source>
        <dbReference type="ARBA" id="ARBA00022892"/>
    </source>
</evidence>
<keyword evidence="9 12" id="KW-1133">Transmembrane helix</keyword>
<dbReference type="GO" id="GO:0015031">
    <property type="term" value="P:protein transport"/>
    <property type="evidence" value="ECO:0007669"/>
    <property type="project" value="UniProtKB-KW"/>
</dbReference>
<dbReference type="InterPro" id="IPR015943">
    <property type="entry name" value="WD40/YVTN_repeat-like_dom_sf"/>
</dbReference>
<keyword evidence="2" id="KW-0813">Transport</keyword>
<dbReference type="Gene3D" id="2.130.10.10">
    <property type="entry name" value="YVTN repeat-like/Quinoprotein amine dehydrogenase"/>
    <property type="match status" value="1"/>
</dbReference>
<evidence type="ECO:0000256" key="10">
    <source>
        <dbReference type="ARBA" id="ARBA00023136"/>
    </source>
</evidence>
<evidence type="ECO:0000313" key="13">
    <source>
        <dbReference type="EMBL" id="CAD9368610.1"/>
    </source>
</evidence>
<evidence type="ECO:0000256" key="5">
    <source>
        <dbReference type="ARBA" id="ARBA00022737"/>
    </source>
</evidence>
<dbReference type="AlphaFoldDB" id="A0A7S2F1Z5"/>